<protein>
    <recommendedName>
        <fullName evidence="4">Selenoprotein M</fullName>
    </recommendedName>
</protein>
<accession>A0AAW0K8X3</accession>
<reference evidence="7 8" key="1">
    <citation type="journal article" date="2023" name="bioRxiv">
        <title>Conserved and derived expression patterns and positive selection on dental genes reveal complex evolutionary context of ever-growing rodent molars.</title>
        <authorList>
            <person name="Calamari Z.T."/>
            <person name="Song A."/>
            <person name="Cohen E."/>
            <person name="Akter M."/>
            <person name="Roy R.D."/>
            <person name="Hallikas O."/>
            <person name="Christensen M.M."/>
            <person name="Li P."/>
            <person name="Marangoni P."/>
            <person name="Jernvall J."/>
            <person name="Klein O.D."/>
        </authorList>
    </citation>
    <scope>NUCLEOTIDE SEQUENCE [LARGE SCALE GENOMIC DNA]</scope>
    <source>
        <strain evidence="7">V071</strain>
    </source>
</reference>
<keyword evidence="3" id="KW-0712">Selenocysteine</keyword>
<dbReference type="EMBL" id="JBBHLL010000004">
    <property type="protein sequence ID" value="KAK7834396.1"/>
    <property type="molecule type" value="Genomic_DNA"/>
</dbReference>
<dbReference type="Pfam" id="PF08806">
    <property type="entry name" value="Sep15_SelM"/>
    <property type="match status" value="1"/>
</dbReference>
<feature type="compositionally biased region" description="Basic and acidic residues" evidence="5">
    <location>
        <begin position="153"/>
        <end position="163"/>
    </location>
</feature>
<dbReference type="SUPFAM" id="SSF52833">
    <property type="entry name" value="Thioredoxin-like"/>
    <property type="match status" value="1"/>
</dbReference>
<comment type="caution">
    <text evidence="7">The sequence shown here is derived from an EMBL/GenBank/DDBJ whole genome shotgun (WGS) entry which is preliminary data.</text>
</comment>
<evidence type="ECO:0000259" key="6">
    <source>
        <dbReference type="Pfam" id="PF08806"/>
    </source>
</evidence>
<proteinExistence type="inferred from homology"/>
<dbReference type="GO" id="GO:0016491">
    <property type="term" value="F:oxidoreductase activity"/>
    <property type="evidence" value="ECO:0007669"/>
    <property type="project" value="TreeGrafter"/>
</dbReference>
<name>A0AAW0K8X3_MYOGA</name>
<evidence type="ECO:0000313" key="8">
    <source>
        <dbReference type="Proteomes" id="UP001488838"/>
    </source>
</evidence>
<dbReference type="InterPro" id="IPR036249">
    <property type="entry name" value="Thioredoxin-like_sf"/>
</dbReference>
<dbReference type="PANTHER" id="PTHR13077">
    <property type="entry name" value="SELENOPROTEIN F"/>
    <property type="match status" value="1"/>
</dbReference>
<comment type="similarity">
    <text evidence="1">Belongs to the selenoprotein M/F family.</text>
</comment>
<evidence type="ECO:0000256" key="3">
    <source>
        <dbReference type="ARBA" id="ARBA00022933"/>
    </source>
</evidence>
<evidence type="ECO:0000256" key="4">
    <source>
        <dbReference type="ARBA" id="ARBA00040773"/>
    </source>
</evidence>
<dbReference type="AlphaFoldDB" id="A0AAW0K8X3"/>
<gene>
    <name evidence="7" type="ORF">U0070_017582</name>
</gene>
<keyword evidence="2" id="KW-0732">Signal</keyword>
<dbReference type="GO" id="GO:0005788">
    <property type="term" value="C:endoplasmic reticulum lumen"/>
    <property type="evidence" value="ECO:0007669"/>
    <property type="project" value="TreeGrafter"/>
</dbReference>
<feature type="domain" description="Selenoprotein F/M" evidence="6">
    <location>
        <begin position="74"/>
        <end position="132"/>
    </location>
</feature>
<sequence length="163" mass="18057">MGGWGGATLRARRGAAAEFGCSLRNVSCQAQMNILLWPPPLLLLLAALVAQATAATTYRPDWNRLRGLARGRVEVKAFVTQDIPLHNLVMKHLPGADPELVLLSRNYQELERIPLSEMTRDEINTLVQELGFYRKSAPDAKVPPEHLWAPAKPPEDASERADL</sequence>
<evidence type="ECO:0000256" key="5">
    <source>
        <dbReference type="SAM" id="MobiDB-lite"/>
    </source>
</evidence>
<organism evidence="7 8">
    <name type="scientific">Myodes glareolus</name>
    <name type="common">Bank vole</name>
    <name type="synonym">Clethrionomys glareolus</name>
    <dbReference type="NCBI Taxonomy" id="447135"/>
    <lineage>
        <taxon>Eukaryota</taxon>
        <taxon>Metazoa</taxon>
        <taxon>Chordata</taxon>
        <taxon>Craniata</taxon>
        <taxon>Vertebrata</taxon>
        <taxon>Euteleostomi</taxon>
        <taxon>Mammalia</taxon>
        <taxon>Eutheria</taxon>
        <taxon>Euarchontoglires</taxon>
        <taxon>Glires</taxon>
        <taxon>Rodentia</taxon>
        <taxon>Myomorpha</taxon>
        <taxon>Muroidea</taxon>
        <taxon>Cricetidae</taxon>
        <taxon>Arvicolinae</taxon>
        <taxon>Myodes</taxon>
    </lineage>
</organism>
<dbReference type="Proteomes" id="UP001488838">
    <property type="component" value="Unassembled WGS sequence"/>
</dbReference>
<evidence type="ECO:0000313" key="7">
    <source>
        <dbReference type="EMBL" id="KAK7834396.1"/>
    </source>
</evidence>
<dbReference type="InterPro" id="IPR038219">
    <property type="entry name" value="Sep15/SelM_sf"/>
</dbReference>
<evidence type="ECO:0000256" key="1">
    <source>
        <dbReference type="ARBA" id="ARBA00005742"/>
    </source>
</evidence>
<evidence type="ECO:0000256" key="2">
    <source>
        <dbReference type="ARBA" id="ARBA00022729"/>
    </source>
</evidence>
<dbReference type="Gene3D" id="3.40.30.50">
    <property type="entry name" value="Sep15/SelM thioredoxin-like domain, active-site redox motif"/>
    <property type="match status" value="1"/>
</dbReference>
<keyword evidence="8" id="KW-1185">Reference proteome</keyword>
<feature type="region of interest" description="Disordered" evidence="5">
    <location>
        <begin position="138"/>
        <end position="163"/>
    </location>
</feature>
<dbReference type="PANTHER" id="PTHR13077:SF7">
    <property type="entry name" value="SELENOPROTEIN M"/>
    <property type="match status" value="1"/>
</dbReference>
<dbReference type="InterPro" id="IPR039992">
    <property type="entry name" value="Sep15_SelM"/>
</dbReference>
<dbReference type="InterPro" id="IPR014912">
    <property type="entry name" value="Sep15_SelM_dom"/>
</dbReference>